<dbReference type="EMBL" id="LWDL01000021">
    <property type="protein sequence ID" value="OQW51204.1"/>
    <property type="molecule type" value="Genomic_DNA"/>
</dbReference>
<gene>
    <name evidence="1" type="ORF">A4S15_12285</name>
</gene>
<reference evidence="1 2" key="1">
    <citation type="journal article" date="2017" name="Water Res.">
        <title>Comammox in drinking water systems.</title>
        <authorList>
            <person name="Wang Y."/>
            <person name="Ma L."/>
            <person name="Mao Y."/>
            <person name="Jiang X."/>
            <person name="Xia Y."/>
            <person name="Yu K."/>
            <person name="Li B."/>
            <person name="Zhang T."/>
        </authorList>
    </citation>
    <scope>NUCLEOTIDE SEQUENCE [LARGE SCALE GENOMIC DNA]</scope>
    <source>
        <strain evidence="1">SG_bin8</strain>
    </source>
</reference>
<evidence type="ECO:0008006" key="3">
    <source>
        <dbReference type="Google" id="ProtNLM"/>
    </source>
</evidence>
<dbReference type="STRING" id="1827387.A4S15_12285"/>
<dbReference type="InterPro" id="IPR008772">
    <property type="entry name" value="Phosphonate_metab_PhnH"/>
</dbReference>
<dbReference type="AlphaFoldDB" id="A0A1W9HVC6"/>
<evidence type="ECO:0000313" key="2">
    <source>
        <dbReference type="Proteomes" id="UP000192872"/>
    </source>
</evidence>
<dbReference type="SUPFAM" id="SSF159709">
    <property type="entry name" value="PhnH-like"/>
    <property type="match status" value="1"/>
</dbReference>
<protein>
    <recommendedName>
        <fullName evidence="3">Phosphonate C-P lyase system protein PhnH</fullName>
    </recommendedName>
</protein>
<comment type="caution">
    <text evidence="1">The sequence shown here is derived from an EMBL/GenBank/DDBJ whole genome shotgun (WGS) entry which is preliminary data.</text>
</comment>
<proteinExistence type="predicted"/>
<organism evidence="1 2">
    <name type="scientific">Candidatus Raskinella chloraquaticus</name>
    <dbReference type="NCBI Taxonomy" id="1951219"/>
    <lineage>
        <taxon>Bacteria</taxon>
        <taxon>Pseudomonadati</taxon>
        <taxon>Pseudomonadota</taxon>
        <taxon>Alphaproteobacteria</taxon>
        <taxon>Hyphomicrobiales</taxon>
        <taxon>Phreatobacteraceae</taxon>
        <taxon>Candidatus Raskinella</taxon>
    </lineage>
</organism>
<dbReference type="InterPro" id="IPR038058">
    <property type="entry name" value="PhnH-like_sp"/>
</dbReference>
<dbReference type="GO" id="GO:0019634">
    <property type="term" value="P:organic phosphonate metabolic process"/>
    <property type="evidence" value="ECO:0007669"/>
    <property type="project" value="InterPro"/>
</dbReference>
<dbReference type="RefSeq" id="WP_376801565.1">
    <property type="nucleotide sequence ID" value="NZ_DBNB01000022.1"/>
</dbReference>
<name>A0A1W9HVC6_9HYPH</name>
<dbReference type="Gene3D" id="3.40.50.11310">
    <property type="entry name" value="Bacterial phosphonate metabolism protein PhnH"/>
    <property type="match status" value="1"/>
</dbReference>
<accession>A0A1W9HVC6</accession>
<dbReference type="NCBIfam" id="TIGR03292">
    <property type="entry name" value="PhnH_redo"/>
    <property type="match status" value="1"/>
</dbReference>
<evidence type="ECO:0000313" key="1">
    <source>
        <dbReference type="EMBL" id="OQW51204.1"/>
    </source>
</evidence>
<sequence>MSQMSGLDLRQVGRGFVDPVAGAQEVFRATMSALARPGLAQAITPPGDVPEGVSPALVALLLTLADFETPLWLAPDLGDESLRAYVRFHTGVPLVDDPALAMFAASRAHGAGAVLAQLSIGEDRYPDRSATLLVDVPALTGGQGVRASGPGIRNTVTLSPAGLSTAFWQAMGENHRLYPLGVDCFLCAGHEMMGLPRSSALALMVEG</sequence>
<dbReference type="Proteomes" id="UP000192872">
    <property type="component" value="Unassembled WGS sequence"/>
</dbReference>
<dbReference type="PIRSF" id="PIRSF020680">
    <property type="entry name" value="PhnH"/>
    <property type="match status" value="1"/>
</dbReference>
<dbReference type="Pfam" id="PF05845">
    <property type="entry name" value="PhnH"/>
    <property type="match status" value="1"/>
</dbReference>